<protein>
    <recommendedName>
        <fullName evidence="3">Spore protease YyaC</fullName>
    </recommendedName>
</protein>
<dbReference type="EMBL" id="LTAY01000026">
    <property type="protein sequence ID" value="OPX49057.1"/>
    <property type="molecule type" value="Genomic_DNA"/>
</dbReference>
<evidence type="ECO:0000313" key="2">
    <source>
        <dbReference type="Proteomes" id="UP000191448"/>
    </source>
</evidence>
<sequence length="183" mass="20176">MKKIIPFNYPTATNLIGEYLKEHIKENLVIVCIGTDKFIGDALGPIVGSILKFNNFPYPVYGTLHEPIHALNLNKFLSSINEKHQSSYIIAIDACLGTNVGDICIRDHPIYPGKGVGKILKEVGDISIVGIVSKGDSNNFLTSNSIRLSFIYDLACIIAKGILNAYNYNLSDILIKELYSDDI</sequence>
<dbReference type="InterPro" id="IPR009665">
    <property type="entry name" value="YyaC"/>
</dbReference>
<dbReference type="Pfam" id="PF06866">
    <property type="entry name" value="DUF1256"/>
    <property type="match status" value="1"/>
</dbReference>
<name>A0A1V4SWZ6_9CLOT</name>
<reference evidence="1 2" key="1">
    <citation type="submission" date="2016-02" db="EMBL/GenBank/DDBJ databases">
        <title>Genome sequence of Clostridium thermobutyricum DSM 4928.</title>
        <authorList>
            <person name="Poehlein A."/>
            <person name="Daniel R."/>
        </authorList>
    </citation>
    <scope>NUCLEOTIDE SEQUENCE [LARGE SCALE GENOMIC DNA]</scope>
    <source>
        <strain evidence="1 2">DSM 4928</strain>
    </source>
</reference>
<dbReference type="InterPro" id="IPR023430">
    <property type="entry name" value="Pept_HybD-like_dom_sf"/>
</dbReference>
<dbReference type="AlphaFoldDB" id="A0A1V4SWZ6"/>
<organism evidence="1 2">
    <name type="scientific">Clostridium thermobutyricum DSM 4928</name>
    <dbReference type="NCBI Taxonomy" id="1121339"/>
    <lineage>
        <taxon>Bacteria</taxon>
        <taxon>Bacillati</taxon>
        <taxon>Bacillota</taxon>
        <taxon>Clostridia</taxon>
        <taxon>Eubacteriales</taxon>
        <taxon>Clostridiaceae</taxon>
        <taxon>Clostridium</taxon>
    </lineage>
</organism>
<comment type="caution">
    <text evidence="1">The sequence shown here is derived from an EMBL/GenBank/DDBJ whole genome shotgun (WGS) entry which is preliminary data.</text>
</comment>
<dbReference type="OrthoDB" id="9815953at2"/>
<evidence type="ECO:0008006" key="3">
    <source>
        <dbReference type="Google" id="ProtNLM"/>
    </source>
</evidence>
<proteinExistence type="predicted"/>
<gene>
    <name evidence="1" type="ORF">CLTHE_08040</name>
</gene>
<accession>A0A1V4SWZ6</accession>
<dbReference type="SUPFAM" id="SSF53163">
    <property type="entry name" value="HybD-like"/>
    <property type="match status" value="1"/>
</dbReference>
<dbReference type="NCBIfam" id="TIGR02841">
    <property type="entry name" value="spore_YyaC"/>
    <property type="match status" value="1"/>
</dbReference>
<dbReference type="Proteomes" id="UP000191448">
    <property type="component" value="Unassembled WGS sequence"/>
</dbReference>
<evidence type="ECO:0000313" key="1">
    <source>
        <dbReference type="EMBL" id="OPX49057.1"/>
    </source>
</evidence>
<dbReference type="RefSeq" id="WP_002598658.1">
    <property type="nucleotide sequence ID" value="NZ_LTAY01000026.1"/>
</dbReference>